<dbReference type="Gene3D" id="2.30.29.30">
    <property type="entry name" value="Pleckstrin-homology domain (PH domain)/Phosphotyrosine-binding domain (PTB)"/>
    <property type="match status" value="1"/>
</dbReference>
<dbReference type="AlphaFoldDB" id="A0A183HV70"/>
<accession>A0A183HV70</accession>
<evidence type="ECO:0000313" key="3">
    <source>
        <dbReference type="WBParaSite" id="OFLC_0001138201-mRNA-1"/>
    </source>
</evidence>
<keyword evidence="2" id="KW-1185">Reference proteome</keyword>
<organism evidence="3">
    <name type="scientific">Onchocerca flexuosa</name>
    <dbReference type="NCBI Taxonomy" id="387005"/>
    <lineage>
        <taxon>Eukaryota</taxon>
        <taxon>Metazoa</taxon>
        <taxon>Ecdysozoa</taxon>
        <taxon>Nematoda</taxon>
        <taxon>Chromadorea</taxon>
        <taxon>Rhabditida</taxon>
        <taxon>Spirurina</taxon>
        <taxon>Spiruromorpha</taxon>
        <taxon>Filarioidea</taxon>
        <taxon>Onchocercidae</taxon>
        <taxon>Onchocerca</taxon>
    </lineage>
</organism>
<evidence type="ECO:0000313" key="2">
    <source>
        <dbReference type="Proteomes" id="UP000267606"/>
    </source>
</evidence>
<dbReference type="InterPro" id="IPR011993">
    <property type="entry name" value="PH-like_dom_sf"/>
</dbReference>
<dbReference type="EMBL" id="UZAJ01016379">
    <property type="protein sequence ID" value="VDO76016.1"/>
    <property type="molecule type" value="Genomic_DNA"/>
</dbReference>
<reference evidence="3" key="1">
    <citation type="submission" date="2016-06" db="UniProtKB">
        <authorList>
            <consortium name="WormBaseParasite"/>
        </authorList>
    </citation>
    <scope>IDENTIFICATION</scope>
</reference>
<reference evidence="1 2" key="2">
    <citation type="submission" date="2018-11" db="EMBL/GenBank/DDBJ databases">
        <authorList>
            <consortium name="Pathogen Informatics"/>
        </authorList>
    </citation>
    <scope>NUCLEOTIDE SEQUENCE [LARGE SCALE GENOMIC DNA]</scope>
</reference>
<dbReference type="Proteomes" id="UP000267606">
    <property type="component" value="Unassembled WGS sequence"/>
</dbReference>
<proteinExistence type="predicted"/>
<gene>
    <name evidence="1" type="ORF">OFLC_LOCUS11382</name>
</gene>
<sequence>MKFPFQIMSTNRYSTQQGIFLDIKIGNQYKNKNITLHTEQGIEISRLLGQYIYVDSENRAFITGIEQQEFRV</sequence>
<name>A0A183HV70_9BILA</name>
<evidence type="ECO:0000313" key="1">
    <source>
        <dbReference type="EMBL" id="VDO76016.1"/>
    </source>
</evidence>
<protein>
    <submittedName>
        <fullName evidence="3">DUF3954 domain-containing protein</fullName>
    </submittedName>
</protein>
<dbReference type="WBParaSite" id="OFLC_0001138201-mRNA-1">
    <property type="protein sequence ID" value="OFLC_0001138201-mRNA-1"/>
    <property type="gene ID" value="OFLC_0001138201"/>
</dbReference>